<dbReference type="SUPFAM" id="SSF57716">
    <property type="entry name" value="Glucocorticoid receptor-like (DNA-binding domain)"/>
    <property type="match status" value="1"/>
</dbReference>
<dbReference type="InterPro" id="IPR002653">
    <property type="entry name" value="Znf_A20"/>
</dbReference>
<dbReference type="InterPro" id="IPR035896">
    <property type="entry name" value="AN1-like_Znf"/>
</dbReference>
<evidence type="ECO:0000313" key="8">
    <source>
        <dbReference type="EMBL" id="PNR45809.1"/>
    </source>
</evidence>
<name>A9SYN8_PHYPA</name>
<evidence type="ECO:0000256" key="5">
    <source>
        <dbReference type="PROSITE-ProRule" id="PRU00449"/>
    </source>
</evidence>
<evidence type="ECO:0000256" key="2">
    <source>
        <dbReference type="ARBA" id="ARBA00022723"/>
    </source>
</evidence>
<dbReference type="Pfam" id="PF01754">
    <property type="entry name" value="zf-A20"/>
    <property type="match status" value="1"/>
</dbReference>
<protein>
    <submittedName>
        <fullName evidence="8 9">Uncharacterized protein</fullName>
    </submittedName>
</protein>
<dbReference type="OMA" id="NCAYDYK"/>
<dbReference type="GO" id="GO:0003677">
    <property type="term" value="F:DNA binding"/>
    <property type="evidence" value="ECO:0007669"/>
    <property type="project" value="InterPro"/>
</dbReference>
<reference evidence="9" key="3">
    <citation type="submission" date="2020-12" db="UniProtKB">
        <authorList>
            <consortium name="EnsemblPlants"/>
        </authorList>
    </citation>
    <scope>IDENTIFICATION</scope>
</reference>
<evidence type="ECO:0000256" key="3">
    <source>
        <dbReference type="ARBA" id="ARBA00022771"/>
    </source>
</evidence>
<comment type="function">
    <text evidence="1">May be involved in environmental stress response.</text>
</comment>
<keyword evidence="2" id="KW-0479">Metal-binding</keyword>
<dbReference type="PANTHER" id="PTHR10634:SF149">
    <property type="entry name" value="AN1-TYPE DOMAIN-CONTAINING PROTEIN-RELATED"/>
    <property type="match status" value="1"/>
</dbReference>
<evidence type="ECO:0000313" key="10">
    <source>
        <dbReference type="Proteomes" id="UP000006727"/>
    </source>
</evidence>
<dbReference type="FunFam" id="4.10.1110.10:FF:000001">
    <property type="entry name" value="Zinc finger AN1-type containing 6"/>
    <property type="match status" value="1"/>
</dbReference>
<dbReference type="EMBL" id="ABEU02000011">
    <property type="protein sequence ID" value="PNR45809.1"/>
    <property type="molecule type" value="Genomic_DNA"/>
</dbReference>
<organism evidence="8">
    <name type="scientific">Physcomitrium patens</name>
    <name type="common">Spreading-leaved earth moss</name>
    <name type="synonym">Physcomitrella patens</name>
    <dbReference type="NCBI Taxonomy" id="3218"/>
    <lineage>
        <taxon>Eukaryota</taxon>
        <taxon>Viridiplantae</taxon>
        <taxon>Streptophyta</taxon>
        <taxon>Embryophyta</taxon>
        <taxon>Bryophyta</taxon>
        <taxon>Bryophytina</taxon>
        <taxon>Bryopsida</taxon>
        <taxon>Funariidae</taxon>
        <taxon>Funariales</taxon>
        <taxon>Funariaceae</taxon>
        <taxon>Physcomitrium</taxon>
    </lineage>
</organism>
<evidence type="ECO:0000313" key="9">
    <source>
        <dbReference type="EnsemblPlants" id="PAC:32956665.CDS.1"/>
    </source>
</evidence>
<dbReference type="InterPro" id="IPR050652">
    <property type="entry name" value="AN1_A20_ZnFinger"/>
</dbReference>
<dbReference type="PROSITE" id="PS51036">
    <property type="entry name" value="ZF_A20"/>
    <property type="match status" value="1"/>
</dbReference>
<evidence type="ECO:0000259" key="7">
    <source>
        <dbReference type="PROSITE" id="PS51039"/>
    </source>
</evidence>
<evidence type="ECO:0000256" key="1">
    <source>
        <dbReference type="ARBA" id="ARBA00003732"/>
    </source>
</evidence>
<dbReference type="GeneID" id="112288791"/>
<dbReference type="HOGENOM" id="CLU_057016_5_0_1"/>
<accession>A9SYN8</accession>
<dbReference type="OrthoDB" id="428577at2759"/>
<dbReference type="eggNOG" id="KOG3173">
    <property type="taxonomic scope" value="Eukaryota"/>
</dbReference>
<dbReference type="GO" id="GO:0008270">
    <property type="term" value="F:zinc ion binding"/>
    <property type="evidence" value="ECO:0007669"/>
    <property type="project" value="UniProtKB-KW"/>
</dbReference>
<keyword evidence="4" id="KW-0862">Zinc</keyword>
<dbReference type="SMART" id="SM00259">
    <property type="entry name" value="ZnF_A20"/>
    <property type="match status" value="1"/>
</dbReference>
<dbReference type="STRING" id="3218.A9SYN8"/>
<feature type="domain" description="AN1-type" evidence="7">
    <location>
        <begin position="123"/>
        <end position="169"/>
    </location>
</feature>
<dbReference type="AlphaFoldDB" id="A9SYN8"/>
<dbReference type="RefSeq" id="XP_024389126.1">
    <property type="nucleotide sequence ID" value="XM_024533358.2"/>
</dbReference>
<dbReference type="PANTHER" id="PTHR10634">
    <property type="entry name" value="AN1-TYPE ZINC FINGER PROTEIN"/>
    <property type="match status" value="1"/>
</dbReference>
<dbReference type="Proteomes" id="UP000006727">
    <property type="component" value="Chromosome 11"/>
</dbReference>
<feature type="domain" description="A20-type" evidence="6">
    <location>
        <begin position="15"/>
        <end position="49"/>
    </location>
</feature>
<dbReference type="SMART" id="SM00154">
    <property type="entry name" value="ZnF_AN1"/>
    <property type="match status" value="1"/>
</dbReference>
<dbReference type="PROSITE" id="PS51039">
    <property type="entry name" value="ZF_AN1"/>
    <property type="match status" value="1"/>
</dbReference>
<reference evidence="8 10" key="2">
    <citation type="journal article" date="2018" name="Plant J.">
        <title>The Physcomitrella patens chromosome-scale assembly reveals moss genome structure and evolution.</title>
        <authorList>
            <person name="Lang D."/>
            <person name="Ullrich K.K."/>
            <person name="Murat F."/>
            <person name="Fuchs J."/>
            <person name="Jenkins J."/>
            <person name="Haas F.B."/>
            <person name="Piednoel M."/>
            <person name="Gundlach H."/>
            <person name="Van Bel M."/>
            <person name="Meyberg R."/>
            <person name="Vives C."/>
            <person name="Morata J."/>
            <person name="Symeonidi A."/>
            <person name="Hiss M."/>
            <person name="Muchero W."/>
            <person name="Kamisugi Y."/>
            <person name="Saleh O."/>
            <person name="Blanc G."/>
            <person name="Decker E.L."/>
            <person name="van Gessel N."/>
            <person name="Grimwood J."/>
            <person name="Hayes R.D."/>
            <person name="Graham S.W."/>
            <person name="Gunter L.E."/>
            <person name="McDaniel S.F."/>
            <person name="Hoernstein S.N.W."/>
            <person name="Larsson A."/>
            <person name="Li F.W."/>
            <person name="Perroud P.F."/>
            <person name="Phillips J."/>
            <person name="Ranjan P."/>
            <person name="Rokshar D.S."/>
            <person name="Rothfels C.J."/>
            <person name="Schneider L."/>
            <person name="Shu S."/>
            <person name="Stevenson D.W."/>
            <person name="Thummler F."/>
            <person name="Tillich M."/>
            <person name="Villarreal Aguilar J.C."/>
            <person name="Widiez T."/>
            <person name="Wong G.K."/>
            <person name="Wymore A."/>
            <person name="Zhang Y."/>
            <person name="Zimmer A.D."/>
            <person name="Quatrano R.S."/>
            <person name="Mayer K.F.X."/>
            <person name="Goodstein D."/>
            <person name="Casacuberta J.M."/>
            <person name="Vandepoele K."/>
            <person name="Reski R."/>
            <person name="Cuming A.C."/>
            <person name="Tuskan G.A."/>
            <person name="Maumus F."/>
            <person name="Salse J."/>
            <person name="Schmutz J."/>
            <person name="Rensing S.A."/>
        </authorList>
    </citation>
    <scope>NUCLEOTIDE SEQUENCE [LARGE SCALE GENOMIC DNA]</scope>
    <source>
        <strain evidence="9 10">cv. Gransden 2004</strain>
    </source>
</reference>
<reference evidence="8 10" key="1">
    <citation type="journal article" date="2008" name="Science">
        <title>The Physcomitrella genome reveals evolutionary insights into the conquest of land by plants.</title>
        <authorList>
            <person name="Rensing S."/>
            <person name="Lang D."/>
            <person name="Zimmer A."/>
            <person name="Terry A."/>
            <person name="Salamov A."/>
            <person name="Shapiro H."/>
            <person name="Nishiyama T."/>
            <person name="Perroud P.-F."/>
            <person name="Lindquist E."/>
            <person name="Kamisugi Y."/>
            <person name="Tanahashi T."/>
            <person name="Sakakibara K."/>
            <person name="Fujita T."/>
            <person name="Oishi K."/>
            <person name="Shin-I T."/>
            <person name="Kuroki Y."/>
            <person name="Toyoda A."/>
            <person name="Suzuki Y."/>
            <person name="Hashimoto A."/>
            <person name="Yamaguchi K."/>
            <person name="Sugano A."/>
            <person name="Kohara Y."/>
            <person name="Fujiyama A."/>
            <person name="Anterola A."/>
            <person name="Aoki S."/>
            <person name="Ashton N."/>
            <person name="Barbazuk W.B."/>
            <person name="Barker E."/>
            <person name="Bennetzen J."/>
            <person name="Bezanilla M."/>
            <person name="Blankenship R."/>
            <person name="Cho S.H."/>
            <person name="Dutcher S."/>
            <person name="Estelle M."/>
            <person name="Fawcett J.A."/>
            <person name="Gundlach H."/>
            <person name="Hanada K."/>
            <person name="Heyl A."/>
            <person name="Hicks K.A."/>
            <person name="Hugh J."/>
            <person name="Lohr M."/>
            <person name="Mayer K."/>
            <person name="Melkozernov A."/>
            <person name="Murata T."/>
            <person name="Nelson D."/>
            <person name="Pils B."/>
            <person name="Prigge M."/>
            <person name="Reiss B."/>
            <person name="Renner T."/>
            <person name="Rombauts S."/>
            <person name="Rushton P."/>
            <person name="Sanderfoot A."/>
            <person name="Schween G."/>
            <person name="Shiu S.-H."/>
            <person name="Stueber K."/>
            <person name="Theodoulou F.L."/>
            <person name="Tu H."/>
            <person name="Van de Peer Y."/>
            <person name="Verrier P.J."/>
            <person name="Waters E."/>
            <person name="Wood A."/>
            <person name="Yang L."/>
            <person name="Cove D."/>
            <person name="Cuming A."/>
            <person name="Hasebe M."/>
            <person name="Lucas S."/>
            <person name="Mishler D.B."/>
            <person name="Reski R."/>
            <person name="Grigoriev I."/>
            <person name="Quatrano R.S."/>
            <person name="Boore J.L."/>
        </authorList>
    </citation>
    <scope>NUCLEOTIDE SEQUENCE [LARGE SCALE GENOMIC DNA]</scope>
    <source>
        <strain evidence="9 10">cv. Gransden 2004</strain>
    </source>
</reference>
<keyword evidence="3 5" id="KW-0863">Zinc-finger</keyword>
<dbReference type="EnsemblPlants" id="Pp3c11_25720V3.1">
    <property type="protein sequence ID" value="PAC:32956665.CDS.1"/>
    <property type="gene ID" value="Pp3c11_25720"/>
</dbReference>
<proteinExistence type="predicted"/>
<evidence type="ECO:0000259" key="6">
    <source>
        <dbReference type="PROSITE" id="PS51036"/>
    </source>
</evidence>
<dbReference type="Gene3D" id="1.20.5.4770">
    <property type="match status" value="1"/>
</dbReference>
<dbReference type="Gramene" id="Pp3c11_25720V3.1">
    <property type="protein sequence ID" value="PAC:32956665.CDS.1"/>
    <property type="gene ID" value="Pp3c11_25720"/>
</dbReference>
<dbReference type="Gramene" id="Pp3c11_25720V3.2">
    <property type="protein sequence ID" value="PAC:32956666.CDS.1"/>
    <property type="gene ID" value="Pp3c11_25720"/>
</dbReference>
<dbReference type="InterPro" id="IPR000058">
    <property type="entry name" value="Znf_AN1"/>
</dbReference>
<gene>
    <name evidence="9" type="primary">LOC112288791</name>
    <name evidence="8" type="ORF">PHYPA_015580</name>
</gene>
<evidence type="ECO:0000256" key="4">
    <source>
        <dbReference type="ARBA" id="ARBA00022833"/>
    </source>
</evidence>
<dbReference type="Pfam" id="PF01428">
    <property type="entry name" value="zf-AN1"/>
    <property type="match status" value="1"/>
</dbReference>
<dbReference type="SUPFAM" id="SSF118310">
    <property type="entry name" value="AN1-like Zinc finger"/>
    <property type="match status" value="1"/>
</dbReference>
<dbReference type="PaxDb" id="3218-PP1S138_60V6.1"/>
<sequence>MATERVTQETTSQTPEGPVMCKNVCGFFGSQATMGLCSKCYRETVMQAKMTAVAEQATQAAQVLPSAASSAQPPVLMEEDKSSFEADSMLIQPPQSSSHHPVEVAPVTVAPQVVVAPVATPSRPAPNRCGSCRKRVGLTGFQCRCGHLFCALHRYSDKHSCTYDYKAAGQEAIAKANPLVVAEKVVKF</sequence>
<dbReference type="EnsemblPlants" id="Pp3c11_25720V3.2">
    <property type="protein sequence ID" value="PAC:32956666.CDS.1"/>
    <property type="gene ID" value="Pp3c11_25720"/>
</dbReference>
<dbReference type="Gene3D" id="4.10.1110.10">
    <property type="entry name" value="AN1-like Zinc finger"/>
    <property type="match status" value="1"/>
</dbReference>
<keyword evidence="10" id="KW-1185">Reference proteome</keyword>